<comment type="cofactor">
    <cofactor evidence="1">
        <name>pyridoxal 5'-phosphate</name>
        <dbReference type="ChEBI" id="CHEBI:597326"/>
    </cofactor>
</comment>
<name>A0A6J7GSR2_9ZZZZ</name>
<dbReference type="GO" id="GO:0046872">
    <property type="term" value="F:metal ion binding"/>
    <property type="evidence" value="ECO:0007669"/>
    <property type="project" value="UniProtKB-KW"/>
</dbReference>
<keyword evidence="4" id="KW-0479">Metal-binding</keyword>
<accession>A0A6J7GSR2</accession>
<dbReference type="Gene3D" id="3.90.1150.10">
    <property type="entry name" value="Aspartate Aminotransferase, domain 1"/>
    <property type="match status" value="1"/>
</dbReference>
<dbReference type="InterPro" id="IPR000192">
    <property type="entry name" value="Aminotrans_V_dom"/>
</dbReference>
<dbReference type="Pfam" id="PF00266">
    <property type="entry name" value="Aminotran_5"/>
    <property type="match status" value="2"/>
</dbReference>
<dbReference type="PANTHER" id="PTHR11601:SF34">
    <property type="entry name" value="CYSTEINE DESULFURASE"/>
    <property type="match status" value="1"/>
</dbReference>
<protein>
    <submittedName>
        <fullName evidence="9">Unannotated protein</fullName>
    </submittedName>
</protein>
<evidence type="ECO:0000256" key="7">
    <source>
        <dbReference type="ARBA" id="ARBA00023014"/>
    </source>
</evidence>
<dbReference type="AlphaFoldDB" id="A0A6J7GSR2"/>
<comment type="similarity">
    <text evidence="2">Belongs to the class-V pyridoxal-phosphate-dependent aminotransferase family. NifS/IscS subfamily.</text>
</comment>
<dbReference type="PANTHER" id="PTHR11601">
    <property type="entry name" value="CYSTEINE DESULFURYLASE FAMILY MEMBER"/>
    <property type="match status" value="1"/>
</dbReference>
<sequence>MTSRAPLGTAAREALLTALDTGWADPTRLYGEARKAQLLLDAAKESIAASLGVRADEIRFTPSVALARRRALAGLVSVARQPGSVVTSAVEHSAIIDAAQAFGHPVVEVGVGTDGQVNPNDFVAACRPDTALACLQIANQEVGTLQPVEVVSEGIAELGIPLVCDASAAAGYINIPPVWSVLTAAPESFGGPSGIGILGVRTGVRWNPSDFADESTSVPLATAAAIALEDSSRQAAQHATRVSALVDLIRTRVTAEIPDCLAVGHPIQRLPHVVTITCMYVDGETLVRELDRVGFSVASGSACVADDLLPSHVLAAMGALTHGNLRIGLPWNVTIQDVERFMLELPRIVAEARGKLL</sequence>
<keyword evidence="3" id="KW-0808">Transferase</keyword>
<evidence type="ECO:0000256" key="6">
    <source>
        <dbReference type="ARBA" id="ARBA00023004"/>
    </source>
</evidence>
<dbReference type="InterPro" id="IPR015421">
    <property type="entry name" value="PyrdxlP-dep_Trfase_major"/>
</dbReference>
<dbReference type="InterPro" id="IPR016454">
    <property type="entry name" value="Cysteine_dSase"/>
</dbReference>
<dbReference type="GO" id="GO:0016740">
    <property type="term" value="F:transferase activity"/>
    <property type="evidence" value="ECO:0007669"/>
    <property type="project" value="UniProtKB-KW"/>
</dbReference>
<dbReference type="InterPro" id="IPR015424">
    <property type="entry name" value="PyrdxlP-dep_Trfase"/>
</dbReference>
<keyword evidence="5" id="KW-0663">Pyridoxal phosphate</keyword>
<keyword evidence="6" id="KW-0408">Iron</keyword>
<dbReference type="SUPFAM" id="SSF53383">
    <property type="entry name" value="PLP-dependent transferases"/>
    <property type="match status" value="1"/>
</dbReference>
<evidence type="ECO:0000313" key="9">
    <source>
        <dbReference type="EMBL" id="CAB4907360.1"/>
    </source>
</evidence>
<evidence type="ECO:0000256" key="5">
    <source>
        <dbReference type="ARBA" id="ARBA00022898"/>
    </source>
</evidence>
<gene>
    <name evidence="9" type="ORF">UFOPK3610_00536</name>
</gene>
<evidence type="ECO:0000256" key="3">
    <source>
        <dbReference type="ARBA" id="ARBA00022679"/>
    </source>
</evidence>
<proteinExistence type="inferred from homology"/>
<dbReference type="Gene3D" id="3.40.640.10">
    <property type="entry name" value="Type I PLP-dependent aspartate aminotransferase-like (Major domain)"/>
    <property type="match status" value="1"/>
</dbReference>
<reference evidence="9" key="1">
    <citation type="submission" date="2020-05" db="EMBL/GenBank/DDBJ databases">
        <authorList>
            <person name="Chiriac C."/>
            <person name="Salcher M."/>
            <person name="Ghai R."/>
            <person name="Kavagutti S V."/>
        </authorList>
    </citation>
    <scope>NUCLEOTIDE SEQUENCE</scope>
</reference>
<feature type="domain" description="Aminotransferase class V" evidence="8">
    <location>
        <begin position="223"/>
        <end position="341"/>
    </location>
</feature>
<evidence type="ECO:0000256" key="2">
    <source>
        <dbReference type="ARBA" id="ARBA00006490"/>
    </source>
</evidence>
<feature type="domain" description="Aminotransferase class V" evidence="8">
    <location>
        <begin position="33"/>
        <end position="204"/>
    </location>
</feature>
<evidence type="ECO:0000256" key="4">
    <source>
        <dbReference type="ARBA" id="ARBA00022723"/>
    </source>
</evidence>
<dbReference type="EMBL" id="CAFBMR010000012">
    <property type="protein sequence ID" value="CAB4907360.1"/>
    <property type="molecule type" value="Genomic_DNA"/>
</dbReference>
<organism evidence="9">
    <name type="scientific">freshwater metagenome</name>
    <dbReference type="NCBI Taxonomy" id="449393"/>
    <lineage>
        <taxon>unclassified sequences</taxon>
        <taxon>metagenomes</taxon>
        <taxon>ecological metagenomes</taxon>
    </lineage>
</organism>
<dbReference type="PIRSF" id="PIRSF005572">
    <property type="entry name" value="NifS"/>
    <property type="match status" value="1"/>
</dbReference>
<dbReference type="GO" id="GO:0051536">
    <property type="term" value="F:iron-sulfur cluster binding"/>
    <property type="evidence" value="ECO:0007669"/>
    <property type="project" value="UniProtKB-KW"/>
</dbReference>
<keyword evidence="7" id="KW-0411">Iron-sulfur</keyword>
<evidence type="ECO:0000259" key="8">
    <source>
        <dbReference type="Pfam" id="PF00266"/>
    </source>
</evidence>
<evidence type="ECO:0000256" key="1">
    <source>
        <dbReference type="ARBA" id="ARBA00001933"/>
    </source>
</evidence>
<dbReference type="InterPro" id="IPR015422">
    <property type="entry name" value="PyrdxlP-dep_Trfase_small"/>
</dbReference>